<dbReference type="InterPro" id="IPR036038">
    <property type="entry name" value="Aminotransferase-like"/>
</dbReference>
<comment type="cofactor">
    <cofactor evidence="1">
        <name>pyridoxal 5'-phosphate</name>
        <dbReference type="ChEBI" id="CHEBI:597326"/>
    </cofactor>
</comment>
<evidence type="ECO:0000256" key="4">
    <source>
        <dbReference type="ARBA" id="ARBA00022898"/>
    </source>
</evidence>
<dbReference type="PANTHER" id="PTHR42743">
    <property type="entry name" value="AMINO-ACID AMINOTRANSFERASE"/>
    <property type="match status" value="1"/>
</dbReference>
<dbReference type="Gene3D" id="3.30.470.10">
    <property type="match status" value="1"/>
</dbReference>
<dbReference type="GO" id="GO:0046394">
    <property type="term" value="P:carboxylic acid biosynthetic process"/>
    <property type="evidence" value="ECO:0007669"/>
    <property type="project" value="UniProtKB-ARBA"/>
</dbReference>
<organism evidence="5 6">
    <name type="scientific">Cytobacillus depressus</name>
    <dbReference type="NCBI Taxonomy" id="1602942"/>
    <lineage>
        <taxon>Bacteria</taxon>
        <taxon>Bacillati</taxon>
        <taxon>Bacillota</taxon>
        <taxon>Bacilli</taxon>
        <taxon>Bacillales</taxon>
        <taxon>Bacillaceae</taxon>
        <taxon>Cytobacillus</taxon>
    </lineage>
</organism>
<keyword evidence="5" id="KW-0456">Lyase</keyword>
<sequence>MYLYMNGELVPKEEALISPFDHGFLYGVGLFETFRTYNGHPFLLDDHLERLNRGLEELNIYVQYTRSEILHALQLLLKENKLKDAYFRLNVSAGLGEIGLQTEPYVKPNMIIFAKPLPSRRSGQEKRAEILKLNRNTPEGAERLKSHHFLNNILAKKEIGSSLDCEGIFLTKEGFLAEGVVSNLFWLKKKTLFTPTVDTGILNGITRQFVIKLAKLNGFDVHEGFFTLTDAMTADEMFVTNSIQEVVPISMFNGTPMPGAAGEKVKVLQQIYEQQTVKLWSKEDLSRINWQ</sequence>
<comment type="subunit">
    <text evidence="3">Homodimer.</text>
</comment>
<dbReference type="InterPro" id="IPR043132">
    <property type="entry name" value="BCAT-like_C"/>
</dbReference>
<comment type="caution">
    <text evidence="5">The sequence shown here is derived from an EMBL/GenBank/DDBJ whole genome shotgun (WGS) entry which is preliminary data.</text>
</comment>
<dbReference type="GO" id="GO:0008652">
    <property type="term" value="P:amino acid biosynthetic process"/>
    <property type="evidence" value="ECO:0007669"/>
    <property type="project" value="UniProtKB-ARBA"/>
</dbReference>
<evidence type="ECO:0000256" key="1">
    <source>
        <dbReference type="ARBA" id="ARBA00001933"/>
    </source>
</evidence>
<dbReference type="InterPro" id="IPR050571">
    <property type="entry name" value="Class-IV_PLP-Dep_Aminotrnsfr"/>
</dbReference>
<dbReference type="EMBL" id="WBOS01000023">
    <property type="protein sequence ID" value="KAB2328824.1"/>
    <property type="molecule type" value="Genomic_DNA"/>
</dbReference>
<dbReference type="EC" id="4.1.3.38" evidence="5"/>
<keyword evidence="4" id="KW-0663">Pyridoxal phosphate</keyword>
<dbReference type="Gene3D" id="3.20.10.10">
    <property type="entry name" value="D-amino Acid Aminotransferase, subunit A, domain 2"/>
    <property type="match status" value="1"/>
</dbReference>
<protein>
    <submittedName>
        <fullName evidence="5">Aminodeoxychorismate lyase</fullName>
        <ecNumber evidence="5">4.1.3.38</ecNumber>
    </submittedName>
</protein>
<dbReference type="Proteomes" id="UP000481030">
    <property type="component" value="Unassembled WGS sequence"/>
</dbReference>
<dbReference type="SUPFAM" id="SSF56752">
    <property type="entry name" value="D-aminoacid aminotransferase-like PLP-dependent enzymes"/>
    <property type="match status" value="1"/>
</dbReference>
<dbReference type="AlphaFoldDB" id="A0A6L3UZC2"/>
<dbReference type="NCBIfam" id="NF005800">
    <property type="entry name" value="PRK07650.1"/>
    <property type="match status" value="1"/>
</dbReference>
<dbReference type="GO" id="GO:0005829">
    <property type="term" value="C:cytosol"/>
    <property type="evidence" value="ECO:0007669"/>
    <property type="project" value="TreeGrafter"/>
</dbReference>
<dbReference type="OrthoDB" id="9805628at2"/>
<dbReference type="CDD" id="cd00449">
    <property type="entry name" value="PLPDE_IV"/>
    <property type="match status" value="1"/>
</dbReference>
<gene>
    <name evidence="5" type="primary">pabC</name>
    <name evidence="5" type="ORF">F7731_23915</name>
</gene>
<evidence type="ECO:0000256" key="3">
    <source>
        <dbReference type="ARBA" id="ARBA00011738"/>
    </source>
</evidence>
<proteinExistence type="inferred from homology"/>
<evidence type="ECO:0000313" key="5">
    <source>
        <dbReference type="EMBL" id="KAB2328824.1"/>
    </source>
</evidence>
<evidence type="ECO:0000256" key="2">
    <source>
        <dbReference type="ARBA" id="ARBA00009320"/>
    </source>
</evidence>
<dbReference type="FunFam" id="3.20.10.10:FF:000002">
    <property type="entry name" value="D-alanine aminotransferase"/>
    <property type="match status" value="1"/>
</dbReference>
<name>A0A6L3UZC2_9BACI</name>
<keyword evidence="6" id="KW-1185">Reference proteome</keyword>
<dbReference type="PANTHER" id="PTHR42743:SF11">
    <property type="entry name" value="AMINODEOXYCHORISMATE LYASE"/>
    <property type="match status" value="1"/>
</dbReference>
<accession>A0A6L3UZC2</accession>
<dbReference type="InterPro" id="IPR043131">
    <property type="entry name" value="BCAT-like_N"/>
</dbReference>
<comment type="similarity">
    <text evidence="2">Belongs to the class-IV pyridoxal-phosphate-dependent aminotransferase family.</text>
</comment>
<dbReference type="RefSeq" id="WP_151537300.1">
    <property type="nucleotide sequence ID" value="NZ_WBOS01000023.1"/>
</dbReference>
<dbReference type="InterPro" id="IPR001544">
    <property type="entry name" value="Aminotrans_IV"/>
</dbReference>
<dbReference type="GO" id="GO:0008696">
    <property type="term" value="F:4-amino-4-deoxychorismate lyase activity"/>
    <property type="evidence" value="ECO:0007669"/>
    <property type="project" value="UniProtKB-EC"/>
</dbReference>
<evidence type="ECO:0000313" key="6">
    <source>
        <dbReference type="Proteomes" id="UP000481030"/>
    </source>
</evidence>
<reference evidence="5 6" key="1">
    <citation type="journal article" date="2016" name="Antonie Van Leeuwenhoek">
        <title>Bacillus depressus sp. nov., isolated from soil of a sunflower field.</title>
        <authorList>
            <person name="Wei X."/>
            <person name="Xin D."/>
            <person name="Xin Y."/>
            <person name="Zhang H."/>
            <person name="Wang T."/>
            <person name="Zhang J."/>
        </authorList>
    </citation>
    <scope>NUCLEOTIDE SEQUENCE [LARGE SCALE GENOMIC DNA]</scope>
    <source>
        <strain evidence="5 6">BZ1</strain>
    </source>
</reference>
<dbReference type="Pfam" id="PF01063">
    <property type="entry name" value="Aminotran_4"/>
    <property type="match status" value="1"/>
</dbReference>